<dbReference type="STRING" id="1150469.RSPPHO_00229"/>
<dbReference type="PANTHER" id="PTHR43584:SF8">
    <property type="entry name" value="N-ACETYLMURAMATE ALPHA-1-PHOSPHATE URIDYLYLTRANSFERASE"/>
    <property type="match status" value="1"/>
</dbReference>
<protein>
    <submittedName>
        <fullName evidence="4">Nucleotidyl transferase</fullName>
        <ecNumber evidence="4">2.7.7.1</ecNumber>
    </submittedName>
</protein>
<evidence type="ECO:0000256" key="2">
    <source>
        <dbReference type="ARBA" id="ARBA00022695"/>
    </source>
</evidence>
<dbReference type="PATRIC" id="fig|1150469.3.peg.279"/>
<dbReference type="GO" id="GO:0000309">
    <property type="term" value="F:nicotinamide-nucleotide adenylyltransferase activity"/>
    <property type="evidence" value="ECO:0007669"/>
    <property type="project" value="UniProtKB-EC"/>
</dbReference>
<organism evidence="4 5">
    <name type="scientific">Pararhodospirillum photometricum DSM 122</name>
    <dbReference type="NCBI Taxonomy" id="1150469"/>
    <lineage>
        <taxon>Bacteria</taxon>
        <taxon>Pseudomonadati</taxon>
        <taxon>Pseudomonadota</taxon>
        <taxon>Alphaproteobacteria</taxon>
        <taxon>Rhodospirillales</taxon>
        <taxon>Rhodospirillaceae</taxon>
        <taxon>Pararhodospirillum</taxon>
    </lineage>
</organism>
<evidence type="ECO:0000313" key="4">
    <source>
        <dbReference type="EMBL" id="CCG06855.1"/>
    </source>
</evidence>
<dbReference type="EMBL" id="HE663493">
    <property type="protein sequence ID" value="CCG06855.1"/>
    <property type="molecule type" value="Genomic_DNA"/>
</dbReference>
<gene>
    <name evidence="4" type="ORF">RSPPHO_00229</name>
</gene>
<keyword evidence="5" id="KW-1185">Reference proteome</keyword>
<evidence type="ECO:0000256" key="1">
    <source>
        <dbReference type="ARBA" id="ARBA00022679"/>
    </source>
</evidence>
<keyword evidence="1 4" id="KW-0808">Transferase</keyword>
<dbReference type="eggNOG" id="COG1208">
    <property type="taxonomic scope" value="Bacteria"/>
</dbReference>
<dbReference type="Proteomes" id="UP000033220">
    <property type="component" value="Chromosome DSM 122"/>
</dbReference>
<dbReference type="KEGG" id="rpm:RSPPHO_00229"/>
<dbReference type="InterPro" id="IPR029044">
    <property type="entry name" value="Nucleotide-diphossugar_trans"/>
</dbReference>
<dbReference type="HOGENOM" id="CLU_029499_2_1_5"/>
<dbReference type="InterPro" id="IPR005835">
    <property type="entry name" value="NTP_transferase_dom"/>
</dbReference>
<evidence type="ECO:0000259" key="3">
    <source>
        <dbReference type="Pfam" id="PF00483"/>
    </source>
</evidence>
<reference evidence="4 5" key="1">
    <citation type="submission" date="2012-02" db="EMBL/GenBank/DDBJ databases">
        <title>Shotgun genome sequence of Phaeospirillum photometricum DSM 122.</title>
        <authorList>
            <person name="Duquesne K."/>
            <person name="Sturgis J."/>
        </authorList>
    </citation>
    <scope>NUCLEOTIDE SEQUENCE [LARGE SCALE GENOMIC DNA]</scope>
    <source>
        <strain evidence="5">DSM122</strain>
    </source>
</reference>
<dbReference type="AlphaFoldDB" id="H6SMX9"/>
<dbReference type="PANTHER" id="PTHR43584">
    <property type="entry name" value="NUCLEOTIDYL TRANSFERASE"/>
    <property type="match status" value="1"/>
</dbReference>
<dbReference type="SUPFAM" id="SSF53448">
    <property type="entry name" value="Nucleotide-diphospho-sugar transferases"/>
    <property type="match status" value="1"/>
</dbReference>
<name>H6SMX9_PARPM</name>
<dbReference type="InterPro" id="IPR050065">
    <property type="entry name" value="GlmU-like"/>
</dbReference>
<proteinExistence type="predicted"/>
<feature type="domain" description="Nucleotidyl transferase" evidence="3">
    <location>
        <begin position="36"/>
        <end position="177"/>
    </location>
</feature>
<evidence type="ECO:0000313" key="5">
    <source>
        <dbReference type="Proteomes" id="UP000033220"/>
    </source>
</evidence>
<sequence length="273" mass="29877">MGPRRESATWPPSPPIRPLEDVCMSVVPSAAPLSRAMVLAAGLGSRLRPLTDSVPKPLVRVQGKPLIDWALDRLHEAGVEDVVVNLHHLPDLLRCHLSRRQSPRIVFSDETDQRLETGGGVRRALPLLGDQPFFVVNSDVIWLNGAQPTLRLLAEAWNPETMDALLLLHPQASAHGYEGQGDFTMDPVGRLERRQPGLLAPFIFAGVQILHPRLFENAPEGAFSLNVLYDRALSEGRLGAIAHDGKWFHVGTPQALKDTDQMLAACAAALTPH</sequence>
<keyword evidence="2 4" id="KW-0548">Nucleotidyltransferase</keyword>
<dbReference type="Gene3D" id="3.90.550.10">
    <property type="entry name" value="Spore Coat Polysaccharide Biosynthesis Protein SpsA, Chain A"/>
    <property type="match status" value="1"/>
</dbReference>
<accession>H6SMX9</accession>
<dbReference type="EC" id="2.7.7.1" evidence="4"/>
<dbReference type="Pfam" id="PF00483">
    <property type="entry name" value="NTP_transferase"/>
    <property type="match status" value="1"/>
</dbReference>
<dbReference type="CDD" id="cd06422">
    <property type="entry name" value="NTP_transferase_like_1"/>
    <property type="match status" value="1"/>
</dbReference>